<organism evidence="8 9">
    <name type="scientific">Chitinilyticum piscinae</name>
    <dbReference type="NCBI Taxonomy" id="2866724"/>
    <lineage>
        <taxon>Bacteria</taxon>
        <taxon>Pseudomonadati</taxon>
        <taxon>Pseudomonadota</taxon>
        <taxon>Betaproteobacteria</taxon>
        <taxon>Neisseriales</taxon>
        <taxon>Chitinibacteraceae</taxon>
        <taxon>Chitinilyticum</taxon>
    </lineage>
</organism>
<dbReference type="PANTHER" id="PTHR12907:SF26">
    <property type="entry name" value="HIF PROLYL HYDROXYLASE, ISOFORM C"/>
    <property type="match status" value="1"/>
</dbReference>
<dbReference type="GO" id="GO:0031543">
    <property type="term" value="F:peptidyl-proline dioxygenase activity"/>
    <property type="evidence" value="ECO:0007669"/>
    <property type="project" value="TreeGrafter"/>
</dbReference>
<evidence type="ECO:0000256" key="6">
    <source>
        <dbReference type="ARBA" id="ARBA00023004"/>
    </source>
</evidence>
<evidence type="ECO:0000313" key="8">
    <source>
        <dbReference type="EMBL" id="MBE9608012.1"/>
    </source>
</evidence>
<keyword evidence="6" id="KW-0408">Iron</keyword>
<dbReference type="GO" id="GO:0071456">
    <property type="term" value="P:cellular response to hypoxia"/>
    <property type="evidence" value="ECO:0007669"/>
    <property type="project" value="TreeGrafter"/>
</dbReference>
<reference evidence="8 9" key="1">
    <citation type="submission" date="2020-10" db="EMBL/GenBank/DDBJ databases">
        <title>The genome sequence of Chitinilyticum litopenaei 4Y14.</title>
        <authorList>
            <person name="Liu Y."/>
        </authorList>
    </citation>
    <scope>NUCLEOTIDE SEQUENCE [LARGE SCALE GENOMIC DNA]</scope>
    <source>
        <strain evidence="8 9">4Y14</strain>
    </source>
</reference>
<proteinExistence type="predicted"/>
<evidence type="ECO:0000256" key="2">
    <source>
        <dbReference type="ARBA" id="ARBA00022723"/>
    </source>
</evidence>
<dbReference type="InterPro" id="IPR051559">
    <property type="entry name" value="HIF_prolyl_hydroxylases"/>
</dbReference>
<keyword evidence="3" id="KW-0847">Vitamin C</keyword>
<dbReference type="PANTHER" id="PTHR12907">
    <property type="entry name" value="EGL NINE HOMOLOG-RELATED"/>
    <property type="match status" value="1"/>
</dbReference>
<dbReference type="InterPro" id="IPR005123">
    <property type="entry name" value="Oxoglu/Fe-dep_dioxygenase_dom"/>
</dbReference>
<dbReference type="InterPro" id="IPR044862">
    <property type="entry name" value="Pro_4_hyd_alph_FE2OG_OXY"/>
</dbReference>
<keyword evidence="9" id="KW-1185">Reference proteome</keyword>
<evidence type="ECO:0000256" key="1">
    <source>
        <dbReference type="ARBA" id="ARBA00001961"/>
    </source>
</evidence>
<protein>
    <submittedName>
        <fullName evidence="8">2OG-Fe(II) oxygenase</fullName>
    </submittedName>
</protein>
<keyword evidence="2" id="KW-0479">Metal-binding</keyword>
<dbReference type="AlphaFoldDB" id="A0A8J7FHS5"/>
<evidence type="ECO:0000259" key="7">
    <source>
        <dbReference type="PROSITE" id="PS51471"/>
    </source>
</evidence>
<dbReference type="SMART" id="SM00702">
    <property type="entry name" value="P4Hc"/>
    <property type="match status" value="1"/>
</dbReference>
<dbReference type="EMBL" id="JADFUA010000001">
    <property type="protein sequence ID" value="MBE9608012.1"/>
    <property type="molecule type" value="Genomic_DNA"/>
</dbReference>
<sequence length="198" mass="22621">MILENAPLSALIDALAGEGWAEARGFLSPGEVARLAGISQARRQDFHRASIGRAAGQNVRDDIRRDAVLWIDNQDPELGFVMQRFADYQQQLNRELYLGLNELELHFAAYPAGGFYQRHLDQHRQQDTRVVTVVLYLNPPDWQSDDGGQLRLYLDDGSHHDVQPAGGTLVTFLSNRFEHEVIPARRERLSLTGWYRRR</sequence>
<keyword evidence="4" id="KW-0223">Dioxygenase</keyword>
<dbReference type="Gene3D" id="2.60.120.620">
    <property type="entry name" value="q2cbj1_9rhob like domain"/>
    <property type="match status" value="1"/>
</dbReference>
<comment type="cofactor">
    <cofactor evidence="1">
        <name>L-ascorbate</name>
        <dbReference type="ChEBI" id="CHEBI:38290"/>
    </cofactor>
</comment>
<dbReference type="Pfam" id="PF13640">
    <property type="entry name" value="2OG-FeII_Oxy_3"/>
    <property type="match status" value="1"/>
</dbReference>
<dbReference type="GO" id="GO:0008198">
    <property type="term" value="F:ferrous iron binding"/>
    <property type="evidence" value="ECO:0007669"/>
    <property type="project" value="TreeGrafter"/>
</dbReference>
<evidence type="ECO:0000256" key="4">
    <source>
        <dbReference type="ARBA" id="ARBA00022964"/>
    </source>
</evidence>
<dbReference type="RefSeq" id="WP_194114986.1">
    <property type="nucleotide sequence ID" value="NZ_JADFUA010000001.1"/>
</dbReference>
<dbReference type="Proteomes" id="UP000604481">
    <property type="component" value="Unassembled WGS sequence"/>
</dbReference>
<comment type="caution">
    <text evidence="8">The sequence shown here is derived from an EMBL/GenBank/DDBJ whole genome shotgun (WGS) entry which is preliminary data.</text>
</comment>
<feature type="domain" description="Fe2OG dioxygenase" evidence="7">
    <location>
        <begin position="99"/>
        <end position="197"/>
    </location>
</feature>
<gene>
    <name evidence="8" type="ORF">INR99_01495</name>
</gene>
<name>A0A8J7FHS5_9NEIS</name>
<keyword evidence="5" id="KW-0560">Oxidoreductase</keyword>
<dbReference type="PROSITE" id="PS51471">
    <property type="entry name" value="FE2OG_OXY"/>
    <property type="match status" value="1"/>
</dbReference>
<evidence type="ECO:0000313" key="9">
    <source>
        <dbReference type="Proteomes" id="UP000604481"/>
    </source>
</evidence>
<evidence type="ECO:0000256" key="5">
    <source>
        <dbReference type="ARBA" id="ARBA00023002"/>
    </source>
</evidence>
<accession>A0A8J7FHS5</accession>
<dbReference type="GO" id="GO:0031418">
    <property type="term" value="F:L-ascorbic acid binding"/>
    <property type="evidence" value="ECO:0007669"/>
    <property type="project" value="UniProtKB-KW"/>
</dbReference>
<evidence type="ECO:0000256" key="3">
    <source>
        <dbReference type="ARBA" id="ARBA00022896"/>
    </source>
</evidence>
<dbReference type="InterPro" id="IPR006620">
    <property type="entry name" value="Pro_4_hyd_alph"/>
</dbReference>